<gene>
    <name evidence="8" type="ORF">JYK14_22065</name>
</gene>
<feature type="domain" description="FlgD/Vpr Ig-like" evidence="6">
    <location>
        <begin position="109"/>
        <end position="173"/>
    </location>
</feature>
<feature type="domain" description="FlgD Tudor-like" evidence="7">
    <location>
        <begin position="82"/>
        <end position="216"/>
    </location>
</feature>
<accession>A0ABT1DA57</accession>
<evidence type="ECO:0000259" key="7">
    <source>
        <dbReference type="Pfam" id="PF13861"/>
    </source>
</evidence>
<name>A0ABT1DA57_9PROT</name>
<dbReference type="InterPro" id="IPR025965">
    <property type="entry name" value="FlgD/Vpr_Ig-like"/>
</dbReference>
<comment type="similarity">
    <text evidence="1 5">Belongs to the FlgD family.</text>
</comment>
<dbReference type="Pfam" id="PF03963">
    <property type="entry name" value="FlgD"/>
    <property type="match status" value="1"/>
</dbReference>
<evidence type="ECO:0000256" key="5">
    <source>
        <dbReference type="RuleBase" id="RU362076"/>
    </source>
</evidence>
<evidence type="ECO:0000313" key="9">
    <source>
        <dbReference type="Proteomes" id="UP001523392"/>
    </source>
</evidence>
<keyword evidence="8" id="KW-0969">Cilium</keyword>
<protein>
    <recommendedName>
        <fullName evidence="2 5">Basal-body rod modification protein FlgD</fullName>
    </recommendedName>
</protein>
<keyword evidence="9" id="KW-1185">Reference proteome</keyword>
<keyword evidence="3 5" id="KW-1005">Bacterial flagellum biogenesis</keyword>
<dbReference type="InterPro" id="IPR025963">
    <property type="entry name" value="FLgD_Tudor"/>
</dbReference>
<sequence length="220" mass="22934">MATIPSTGSSAAAATSIAAAKTFGSDFSTFLTLLTTQLKNQDPTKAMDTTEMTNQLVAFSQVEQQIAMNTNLQKMISLEQASQVTASQALLGRTVEVESDRLALQNGRAQLVLPAAGTAASVIVTITDNAGRTIRQEQVKLGATESTWSWDGKNSAGVAQQDGAYRFAVAGRDANGEAQTVAAQVRGTVTATERTGSSGDLSLLMGGLSVAYTAVRRVVN</sequence>
<dbReference type="InterPro" id="IPR005648">
    <property type="entry name" value="FlgD"/>
</dbReference>
<evidence type="ECO:0000256" key="3">
    <source>
        <dbReference type="ARBA" id="ARBA00022795"/>
    </source>
</evidence>
<organism evidence="8 9">
    <name type="scientific">Siccirubricoccus soli</name>
    <dbReference type="NCBI Taxonomy" id="2899147"/>
    <lineage>
        <taxon>Bacteria</taxon>
        <taxon>Pseudomonadati</taxon>
        <taxon>Pseudomonadota</taxon>
        <taxon>Alphaproteobacteria</taxon>
        <taxon>Acetobacterales</taxon>
        <taxon>Roseomonadaceae</taxon>
        <taxon>Siccirubricoccus</taxon>
    </lineage>
</organism>
<comment type="caution">
    <text evidence="8">The sequence shown here is derived from an EMBL/GenBank/DDBJ whole genome shotgun (WGS) entry which is preliminary data.</text>
</comment>
<evidence type="ECO:0000256" key="1">
    <source>
        <dbReference type="ARBA" id="ARBA00010577"/>
    </source>
</evidence>
<reference evidence="8 9" key="1">
    <citation type="submission" date="2021-12" db="EMBL/GenBank/DDBJ databases">
        <title>Siccirubricoccus leaddurans sp. nov., a high concentration Zn2+ tolerance bacterium.</title>
        <authorList>
            <person name="Cao Y."/>
        </authorList>
    </citation>
    <scope>NUCLEOTIDE SEQUENCE [LARGE SCALE GENOMIC DNA]</scope>
    <source>
        <strain evidence="8 9">KC 17139</strain>
    </source>
</reference>
<dbReference type="Proteomes" id="UP001523392">
    <property type="component" value="Unassembled WGS sequence"/>
</dbReference>
<evidence type="ECO:0000256" key="2">
    <source>
        <dbReference type="ARBA" id="ARBA00016013"/>
    </source>
</evidence>
<dbReference type="Pfam" id="PF13861">
    <property type="entry name" value="FLgD_tudor"/>
    <property type="match status" value="1"/>
</dbReference>
<dbReference type="RefSeq" id="WP_252955453.1">
    <property type="nucleotide sequence ID" value="NZ_JAFIRR010000153.1"/>
</dbReference>
<dbReference type="Gene3D" id="2.30.30.910">
    <property type="match status" value="1"/>
</dbReference>
<evidence type="ECO:0000256" key="4">
    <source>
        <dbReference type="ARBA" id="ARBA00024746"/>
    </source>
</evidence>
<keyword evidence="8" id="KW-0966">Cell projection</keyword>
<proteinExistence type="inferred from homology"/>
<evidence type="ECO:0000259" key="6">
    <source>
        <dbReference type="Pfam" id="PF13860"/>
    </source>
</evidence>
<dbReference type="Gene3D" id="2.60.40.4070">
    <property type="match status" value="1"/>
</dbReference>
<dbReference type="EMBL" id="JAFIRR010000153">
    <property type="protein sequence ID" value="MCO6418824.1"/>
    <property type="molecule type" value="Genomic_DNA"/>
</dbReference>
<evidence type="ECO:0000313" key="8">
    <source>
        <dbReference type="EMBL" id="MCO6418824.1"/>
    </source>
</evidence>
<comment type="function">
    <text evidence="4 5">Required for flagellar hook formation. May act as a scaffolding protein.</text>
</comment>
<keyword evidence="8" id="KW-0282">Flagellum</keyword>
<dbReference type="Pfam" id="PF13860">
    <property type="entry name" value="FlgD_ig"/>
    <property type="match status" value="1"/>
</dbReference>